<feature type="region of interest" description="Disordered" evidence="1">
    <location>
        <begin position="17"/>
        <end position="123"/>
    </location>
</feature>
<dbReference type="AlphaFoldDB" id="A0A1S3IK44"/>
<evidence type="ECO:0000256" key="2">
    <source>
        <dbReference type="SAM" id="SignalP"/>
    </source>
</evidence>
<dbReference type="RefSeq" id="XP_013398251.2">
    <property type="nucleotide sequence ID" value="XM_013542797.2"/>
</dbReference>
<proteinExistence type="predicted"/>
<feature type="compositionally biased region" description="Basic and acidic residues" evidence="1">
    <location>
        <begin position="42"/>
        <end position="52"/>
    </location>
</feature>
<organism evidence="3 4">
    <name type="scientific">Lingula anatina</name>
    <name type="common">Brachiopod</name>
    <name type="synonym">Lingula unguis</name>
    <dbReference type="NCBI Taxonomy" id="7574"/>
    <lineage>
        <taxon>Eukaryota</taxon>
        <taxon>Metazoa</taxon>
        <taxon>Spiralia</taxon>
        <taxon>Lophotrochozoa</taxon>
        <taxon>Brachiopoda</taxon>
        <taxon>Linguliformea</taxon>
        <taxon>Lingulata</taxon>
        <taxon>Lingulida</taxon>
        <taxon>Linguloidea</taxon>
        <taxon>Lingulidae</taxon>
        <taxon>Lingula</taxon>
    </lineage>
</organism>
<protein>
    <submittedName>
        <fullName evidence="4">Uncharacterized protein LOC106164775</fullName>
    </submittedName>
</protein>
<evidence type="ECO:0000313" key="4">
    <source>
        <dbReference type="RefSeq" id="XP_013398251.2"/>
    </source>
</evidence>
<feature type="signal peptide" evidence="2">
    <location>
        <begin position="1"/>
        <end position="17"/>
    </location>
</feature>
<dbReference type="KEGG" id="lak:106164775"/>
<feature type="compositionally biased region" description="Basic residues" evidence="1">
    <location>
        <begin position="82"/>
        <end position="117"/>
    </location>
</feature>
<gene>
    <name evidence="4" type="primary">LOC106164775</name>
</gene>
<name>A0A1S3IK44_LINAN</name>
<feature type="chain" id="PRO_5015199580" evidence="2">
    <location>
        <begin position="18"/>
        <end position="586"/>
    </location>
</feature>
<reference evidence="4" key="1">
    <citation type="submission" date="2025-08" db="UniProtKB">
        <authorList>
            <consortium name="RefSeq"/>
        </authorList>
    </citation>
    <scope>IDENTIFICATION</scope>
    <source>
        <tissue evidence="4">Gonads</tissue>
    </source>
</reference>
<accession>A0A1S3IK44</accession>
<keyword evidence="3" id="KW-1185">Reference proteome</keyword>
<evidence type="ECO:0000256" key="1">
    <source>
        <dbReference type="SAM" id="MobiDB-lite"/>
    </source>
</evidence>
<dbReference type="Proteomes" id="UP000085678">
    <property type="component" value="Unplaced"/>
</dbReference>
<evidence type="ECO:0000313" key="3">
    <source>
        <dbReference type="Proteomes" id="UP000085678"/>
    </source>
</evidence>
<dbReference type="InParanoid" id="A0A1S3IK44"/>
<dbReference type="Gene3D" id="3.40.1000.10">
    <property type="entry name" value="Mog1/PsbP, alpha/beta/alpha sandwich"/>
    <property type="match status" value="1"/>
</dbReference>
<keyword evidence="2" id="KW-0732">Signal</keyword>
<sequence>MRISIFLLFVLLAAVTAKKSRSKHHNTGMQKHGPTAEDEDFAKDPKGEVMERGDDEDDDDEDVKRSKVSEISSSREALKRARAEKRRRRKQLGKNSRRKGRKDRKGKRKGKGNRNRKLIMGLKGSPYANPAQVQCDPNPSVSFAECFMGYKTWSGGRDASNVSLWLQQGLRNNDQQLFEEMCTTISTLDACMETTVSLCGLKPLTEFYQMWRSYDPLAVRFDRMCSDAALIPLYKAVLPSHNLNECSAEGSEFDSTLMKVTFPFWSKVFKFDWQRVTKESSTELCGIYEQAVEAVKMVFSDMTNNCTDLTSQTYPCGLVFSVPGRIESICQMEKCLNLSSPKPGPSNPMIKRFTVGAFGVSHLKMMGVERSQFCPRAGRVQYMTNQFFTIEGYNMVIDKKTGASVIVSLNMTFYENGSNPVATYLARGQLPDTFLDGSREITIGLSRLVIESSGPKLPMKRVMIRDTVTGMYIAFRVYKGTLSFLVRAPKWVFLSSKGLVLEGCANNEKPTQGKKKVRRDVEDQILKSCVDVCGNRYDMYTCMDRCFTENLKPVRIPEKHNMNSAASPWYKTPVETILGVFTKLRS</sequence>
<dbReference type="GeneID" id="106164775"/>